<dbReference type="PANTHER" id="PTHR34309">
    <property type="entry name" value="SLR1406 PROTEIN"/>
    <property type="match status" value="1"/>
</dbReference>
<comment type="caution">
    <text evidence="1">The sequence shown here is derived from an EMBL/GenBank/DDBJ whole genome shotgun (WGS) entry which is preliminary data.</text>
</comment>
<gene>
    <name evidence="1" type="ORF">FD32_GL001716</name>
</gene>
<evidence type="ECO:0000313" key="1">
    <source>
        <dbReference type="EMBL" id="KRM28614.1"/>
    </source>
</evidence>
<dbReference type="RefSeq" id="WP_053003036.1">
    <property type="nucleotide sequence ID" value="NZ_AZGM01000040.1"/>
</dbReference>
<dbReference type="AlphaFoldDB" id="A0A0R1XNF5"/>
<name>A0A0R1XNF5_9LACO</name>
<dbReference type="InterPro" id="IPR052517">
    <property type="entry name" value="GlcG_carb_metab_protein"/>
</dbReference>
<dbReference type="Gene3D" id="3.30.450.150">
    <property type="entry name" value="Haem-degrading domain"/>
    <property type="match status" value="1"/>
</dbReference>
<reference evidence="1 2" key="1">
    <citation type="journal article" date="2015" name="Genome Announc.">
        <title>Expanding the biotechnology potential of lactobacilli through comparative genomics of 213 strains and associated genera.</title>
        <authorList>
            <person name="Sun Z."/>
            <person name="Harris H.M."/>
            <person name="McCann A."/>
            <person name="Guo C."/>
            <person name="Argimon S."/>
            <person name="Zhang W."/>
            <person name="Yang X."/>
            <person name="Jeffery I.B."/>
            <person name="Cooney J.C."/>
            <person name="Kagawa T.F."/>
            <person name="Liu W."/>
            <person name="Song Y."/>
            <person name="Salvetti E."/>
            <person name="Wrobel A."/>
            <person name="Rasinkangas P."/>
            <person name="Parkhill J."/>
            <person name="Rea M.C."/>
            <person name="O'Sullivan O."/>
            <person name="Ritari J."/>
            <person name="Douillard F.P."/>
            <person name="Paul Ross R."/>
            <person name="Yang R."/>
            <person name="Briner A.E."/>
            <person name="Felis G.E."/>
            <person name="de Vos W.M."/>
            <person name="Barrangou R."/>
            <person name="Klaenhammer T.R."/>
            <person name="Caufield P.W."/>
            <person name="Cui Y."/>
            <person name="Zhang H."/>
            <person name="O'Toole P.W."/>
        </authorList>
    </citation>
    <scope>NUCLEOTIDE SEQUENCE [LARGE SCALE GENOMIC DNA]</scope>
    <source>
        <strain evidence="1 2">DSM 6035</strain>
    </source>
</reference>
<dbReference type="GO" id="GO:0016740">
    <property type="term" value="F:transferase activity"/>
    <property type="evidence" value="ECO:0007669"/>
    <property type="project" value="UniProtKB-KW"/>
</dbReference>
<protein>
    <submittedName>
        <fullName evidence="1">ATP cob(I)alamin adenosyltransferase</fullName>
    </submittedName>
</protein>
<dbReference type="OrthoDB" id="9778896at2"/>
<accession>A0A0R1XNF5</accession>
<dbReference type="PATRIC" id="fig|1423782.4.peg.1788"/>
<organism evidence="1 2">
    <name type="scientific">Limosilactobacillus panis DSM 6035</name>
    <dbReference type="NCBI Taxonomy" id="1423782"/>
    <lineage>
        <taxon>Bacteria</taxon>
        <taxon>Bacillati</taxon>
        <taxon>Bacillota</taxon>
        <taxon>Bacilli</taxon>
        <taxon>Lactobacillales</taxon>
        <taxon>Lactobacillaceae</taxon>
        <taxon>Limosilactobacillus</taxon>
    </lineage>
</organism>
<dbReference type="SUPFAM" id="SSF143744">
    <property type="entry name" value="GlcG-like"/>
    <property type="match status" value="1"/>
</dbReference>
<dbReference type="PANTHER" id="PTHR34309:SF1">
    <property type="entry name" value="PROTEIN GLCG"/>
    <property type="match status" value="1"/>
</dbReference>
<dbReference type="STRING" id="1423782.FD32_GL001716"/>
<keyword evidence="1" id="KW-0808">Transferase</keyword>
<dbReference type="Proteomes" id="UP000051412">
    <property type="component" value="Unassembled WGS sequence"/>
</dbReference>
<dbReference type="Pfam" id="PF03928">
    <property type="entry name" value="HbpS-like"/>
    <property type="match status" value="1"/>
</dbReference>
<keyword evidence="2" id="KW-1185">Reference proteome</keyword>
<dbReference type="InterPro" id="IPR038084">
    <property type="entry name" value="PduO/GlcC-like_sf"/>
</dbReference>
<dbReference type="EMBL" id="AZGM01000040">
    <property type="protein sequence ID" value="KRM28614.1"/>
    <property type="molecule type" value="Genomic_DNA"/>
</dbReference>
<proteinExistence type="predicted"/>
<evidence type="ECO:0000313" key="2">
    <source>
        <dbReference type="Proteomes" id="UP000051412"/>
    </source>
</evidence>
<dbReference type="InterPro" id="IPR005624">
    <property type="entry name" value="PduO/GlcC-like"/>
</dbReference>
<sequence length="174" mass="18684">MDEDQLKKVIRNIMSETQSKSSSSTNVSGTIKESSLYAMFDRHKMERVIDAAVDKANEIGVGVTIAIMKNNQVLQMSYHMPNANLVSCTLAPKKAWSALAMKEPTKDISPDIQPGAGLYQMETMLDGRLASFAGGIPLVIDGKMIGSIGVSGGLVEEDEAICEAAVAAFLKETK</sequence>